<sequence length="847" mass="84910">MSLGRTVLKTICALSTVVAVGAGSVAAIAPAFAATGTKANGADAASSSSSTDTTVTDVVLDWGVNPESGGGSYAGGCNALSAGTTGNAGGATIWTADSVDTDGEPLYRTVDESAHAQILKPDANGDLRQVSGFDTRCTNRNGTSISGRTGGLTFTPQGATDAEPTYSENIVRLTGGEGTVNAAAGTAHIAWKDASFTIVYYGGMTYWSIADPVLDIKDGKGTLTGTATGYGADRNDPGKWSTLEVTTIHLADFTTGTGNGDADQIVFGDERIDVQPDYLGVDVGEGQADRTDANAAWWGSFPETWVAFNKLTGQTSYWYTTDGGSDSIQPRKVASPISITWGEAAPAPDTPSNPGDGDGSGGGSGDNSGNGGNGGGDVGGNGSGNGDNTGSGNGPDNGSGGDSNSGNSGNGENGGGDASGNGAGGSGDADGNATVTYSNVTLRWGMNDETNSASYYGDCNFLSAGKAGNTGSARVWTKDLYKAVDGNVSIEKPNSSGQWVRASWDSRCLTRSGDGVTMGKRADGRSINTESQVVIANGSGVMASDGSVTISWKGSWTVAYYGGMTYWSVTDPTLTLDANGNGALTATASGYGSSMTDSGKWVTLSPRTIHVADITGVNLSQAESAHGFTVTPNYLGVAVTASGDHGGQAAKDDGNAAYWGSFPQSFVDFQMETGQSAYWYTAGGARDFAKVTLPMSVQFDASYTVDVPADSPAAATAAGAAASSASGSSSSTSSSGGSGSGASSASASGSTGNKSLASAKKTDDQQKNDASGNDNGGSRAGRSSASDDEPLAEAGTVTLIEDNARTIAAGSAGVAAATAMPLGCGWLIRRRLGLDPSDALDRLLAGR</sequence>
<gene>
    <name evidence="3" type="ORF">Tam10B_0562</name>
</gene>
<evidence type="ECO:0000256" key="1">
    <source>
        <dbReference type="SAM" id="MobiDB-lite"/>
    </source>
</evidence>
<feature type="region of interest" description="Disordered" evidence="1">
    <location>
        <begin position="722"/>
        <end position="790"/>
    </location>
</feature>
<keyword evidence="4" id="KW-1185">Reference proteome</keyword>
<evidence type="ECO:0008006" key="5">
    <source>
        <dbReference type="Google" id="ProtNLM"/>
    </source>
</evidence>
<name>A0A229VZW4_9BIFI</name>
<keyword evidence="2" id="KW-0732">Signal</keyword>
<reference evidence="3 4" key="1">
    <citation type="submission" date="2017-05" db="EMBL/GenBank/DDBJ databases">
        <title>Bifidobacterium vansinderenii sp. nov.</title>
        <authorList>
            <person name="Lugli G.A."/>
            <person name="Duranti S."/>
            <person name="Mangifesta M."/>
        </authorList>
    </citation>
    <scope>NUCLEOTIDE SEQUENCE [LARGE SCALE GENOMIC DNA]</scope>
    <source>
        <strain evidence="3 4">Tam10B</strain>
    </source>
</reference>
<feature type="compositionally biased region" description="Low complexity" evidence="1">
    <location>
        <begin position="722"/>
        <end position="752"/>
    </location>
</feature>
<dbReference type="AlphaFoldDB" id="A0A229VZW4"/>
<evidence type="ECO:0000256" key="2">
    <source>
        <dbReference type="SAM" id="SignalP"/>
    </source>
</evidence>
<evidence type="ECO:0000313" key="4">
    <source>
        <dbReference type="Proteomes" id="UP000215433"/>
    </source>
</evidence>
<proteinExistence type="predicted"/>
<comment type="caution">
    <text evidence="3">The sequence shown here is derived from an EMBL/GenBank/DDBJ whole genome shotgun (WGS) entry which is preliminary data.</text>
</comment>
<organism evidence="3 4">
    <name type="scientific">Bifidobacterium vansinderenii</name>
    <dbReference type="NCBI Taxonomy" id="1984871"/>
    <lineage>
        <taxon>Bacteria</taxon>
        <taxon>Bacillati</taxon>
        <taxon>Actinomycetota</taxon>
        <taxon>Actinomycetes</taxon>
        <taxon>Bifidobacteriales</taxon>
        <taxon>Bifidobacteriaceae</taxon>
        <taxon>Bifidobacterium</taxon>
    </lineage>
</organism>
<feature type="region of interest" description="Disordered" evidence="1">
    <location>
        <begin position="342"/>
        <end position="429"/>
    </location>
</feature>
<dbReference type="Proteomes" id="UP000215433">
    <property type="component" value="Unassembled WGS sequence"/>
</dbReference>
<feature type="chain" id="PRO_5012149908" description="Cell surface protein" evidence="2">
    <location>
        <begin position="34"/>
        <end position="847"/>
    </location>
</feature>
<protein>
    <recommendedName>
        <fullName evidence="5">Cell surface protein</fullName>
    </recommendedName>
</protein>
<evidence type="ECO:0000313" key="3">
    <source>
        <dbReference type="EMBL" id="OXN01164.1"/>
    </source>
</evidence>
<dbReference type="OrthoDB" id="7210788at2"/>
<feature type="compositionally biased region" description="Gly residues" evidence="1">
    <location>
        <begin position="356"/>
        <end position="428"/>
    </location>
</feature>
<dbReference type="EMBL" id="NEWD01000005">
    <property type="protein sequence ID" value="OXN01164.1"/>
    <property type="molecule type" value="Genomic_DNA"/>
</dbReference>
<dbReference type="RefSeq" id="WP_093959761.1">
    <property type="nucleotide sequence ID" value="NZ_NEWD01000005.1"/>
</dbReference>
<feature type="signal peptide" evidence="2">
    <location>
        <begin position="1"/>
        <end position="33"/>
    </location>
</feature>
<accession>A0A229VZW4</accession>